<keyword evidence="1" id="KW-0812">Transmembrane</keyword>
<sequence length="51" mass="5831">MKRFCEATGDPNLAYTLPYKEHLLFIFVLLVFVDYLSVTQGICEVSTISML</sequence>
<organism evidence="2 3">
    <name type="scientific">Heliocybe sulcata</name>
    <dbReference type="NCBI Taxonomy" id="5364"/>
    <lineage>
        <taxon>Eukaryota</taxon>
        <taxon>Fungi</taxon>
        <taxon>Dikarya</taxon>
        <taxon>Basidiomycota</taxon>
        <taxon>Agaricomycotina</taxon>
        <taxon>Agaricomycetes</taxon>
        <taxon>Gloeophyllales</taxon>
        <taxon>Gloeophyllaceae</taxon>
        <taxon>Heliocybe</taxon>
    </lineage>
</organism>
<accession>A0A5C3NHP7</accession>
<keyword evidence="3" id="KW-1185">Reference proteome</keyword>
<evidence type="ECO:0000256" key="1">
    <source>
        <dbReference type="SAM" id="Phobius"/>
    </source>
</evidence>
<protein>
    <submittedName>
        <fullName evidence="2">Uncharacterized protein</fullName>
    </submittedName>
</protein>
<dbReference type="EMBL" id="ML213503">
    <property type="protein sequence ID" value="TFK56375.1"/>
    <property type="molecule type" value="Genomic_DNA"/>
</dbReference>
<keyword evidence="1" id="KW-1133">Transmembrane helix</keyword>
<keyword evidence="1" id="KW-0472">Membrane</keyword>
<evidence type="ECO:0000313" key="3">
    <source>
        <dbReference type="Proteomes" id="UP000305948"/>
    </source>
</evidence>
<evidence type="ECO:0000313" key="2">
    <source>
        <dbReference type="EMBL" id="TFK56375.1"/>
    </source>
</evidence>
<proteinExistence type="predicted"/>
<feature type="transmembrane region" description="Helical" evidence="1">
    <location>
        <begin position="23"/>
        <end position="43"/>
    </location>
</feature>
<dbReference type="AlphaFoldDB" id="A0A5C3NHP7"/>
<reference evidence="2 3" key="1">
    <citation type="journal article" date="2019" name="Nat. Ecol. Evol.">
        <title>Megaphylogeny resolves global patterns of mushroom evolution.</title>
        <authorList>
            <person name="Varga T."/>
            <person name="Krizsan K."/>
            <person name="Foldi C."/>
            <person name="Dima B."/>
            <person name="Sanchez-Garcia M."/>
            <person name="Sanchez-Ramirez S."/>
            <person name="Szollosi G.J."/>
            <person name="Szarkandi J.G."/>
            <person name="Papp V."/>
            <person name="Albert L."/>
            <person name="Andreopoulos W."/>
            <person name="Angelini C."/>
            <person name="Antonin V."/>
            <person name="Barry K.W."/>
            <person name="Bougher N.L."/>
            <person name="Buchanan P."/>
            <person name="Buyck B."/>
            <person name="Bense V."/>
            <person name="Catcheside P."/>
            <person name="Chovatia M."/>
            <person name="Cooper J."/>
            <person name="Damon W."/>
            <person name="Desjardin D."/>
            <person name="Finy P."/>
            <person name="Geml J."/>
            <person name="Haridas S."/>
            <person name="Hughes K."/>
            <person name="Justo A."/>
            <person name="Karasinski D."/>
            <person name="Kautmanova I."/>
            <person name="Kiss B."/>
            <person name="Kocsube S."/>
            <person name="Kotiranta H."/>
            <person name="LaButti K.M."/>
            <person name="Lechner B.E."/>
            <person name="Liimatainen K."/>
            <person name="Lipzen A."/>
            <person name="Lukacs Z."/>
            <person name="Mihaltcheva S."/>
            <person name="Morgado L.N."/>
            <person name="Niskanen T."/>
            <person name="Noordeloos M.E."/>
            <person name="Ohm R.A."/>
            <person name="Ortiz-Santana B."/>
            <person name="Ovrebo C."/>
            <person name="Racz N."/>
            <person name="Riley R."/>
            <person name="Savchenko A."/>
            <person name="Shiryaev A."/>
            <person name="Soop K."/>
            <person name="Spirin V."/>
            <person name="Szebenyi C."/>
            <person name="Tomsovsky M."/>
            <person name="Tulloss R.E."/>
            <person name="Uehling J."/>
            <person name="Grigoriev I.V."/>
            <person name="Vagvolgyi C."/>
            <person name="Papp T."/>
            <person name="Martin F.M."/>
            <person name="Miettinen O."/>
            <person name="Hibbett D.S."/>
            <person name="Nagy L.G."/>
        </authorList>
    </citation>
    <scope>NUCLEOTIDE SEQUENCE [LARGE SCALE GENOMIC DNA]</scope>
    <source>
        <strain evidence="2 3">OMC1185</strain>
    </source>
</reference>
<name>A0A5C3NHP7_9AGAM</name>
<dbReference type="Proteomes" id="UP000305948">
    <property type="component" value="Unassembled WGS sequence"/>
</dbReference>
<gene>
    <name evidence="2" type="ORF">OE88DRAFT_9634</name>
</gene>